<keyword evidence="3" id="KW-1185">Reference proteome</keyword>
<dbReference type="GeneID" id="16071891"/>
<dbReference type="RefSeq" id="XP_004991330.1">
    <property type="nucleotide sequence ID" value="XM_004991273.1"/>
</dbReference>
<dbReference type="Proteomes" id="UP000007799">
    <property type="component" value="Unassembled WGS sequence"/>
</dbReference>
<protein>
    <recommendedName>
        <fullName evidence="1">MPN domain-containing protein</fullName>
    </recommendedName>
</protein>
<dbReference type="STRING" id="946362.F2UH16"/>
<accession>F2UH16</accession>
<dbReference type="Pfam" id="PF01398">
    <property type="entry name" value="JAB"/>
    <property type="match status" value="1"/>
</dbReference>
<organism evidence="3">
    <name type="scientific">Salpingoeca rosetta (strain ATCC 50818 / BSB-021)</name>
    <dbReference type="NCBI Taxonomy" id="946362"/>
    <lineage>
        <taxon>Eukaryota</taxon>
        <taxon>Choanoflagellata</taxon>
        <taxon>Craspedida</taxon>
        <taxon>Salpingoecidae</taxon>
        <taxon>Salpingoeca</taxon>
    </lineage>
</organism>
<sequence length="241" mass="26560">MSSQLLRAGTITRVRVNPVVHLTVLDQYLRQASAVKRVYGVLLGTYVVNTLNITSCFAVPVTETEEELSIDPHHLEVMKTLHEQANPSEMIVGWYASGTEDLGADTSLLHASFESATEMENLMYMFLDTSFPGDKLSVKAFQPIECTLKMDEEGDEEEAAAEVEPTSRSFLFTPVPCEVLAYDSDRVALNALNRSLSATSAVTPLKSKLEGVMQSTDKLLAMVDKALNYVTQVHTTVFVCM</sequence>
<dbReference type="PROSITE" id="PS50249">
    <property type="entry name" value="MPN"/>
    <property type="match status" value="1"/>
</dbReference>
<evidence type="ECO:0000259" key="1">
    <source>
        <dbReference type="PROSITE" id="PS50249"/>
    </source>
</evidence>
<dbReference type="PANTHER" id="PTHR10540:SF6">
    <property type="entry name" value="EUKARYOTIC TRANSLATION INITIATION FACTOR 3 SUBUNIT F"/>
    <property type="match status" value="1"/>
</dbReference>
<dbReference type="GO" id="GO:0008237">
    <property type="term" value="F:metallopeptidase activity"/>
    <property type="evidence" value="ECO:0007669"/>
    <property type="project" value="InterPro"/>
</dbReference>
<name>F2UH16_SALR5</name>
<evidence type="ECO:0000313" key="2">
    <source>
        <dbReference type="EMBL" id="EGD76415.1"/>
    </source>
</evidence>
<gene>
    <name evidence="2" type="ORF">PTSG_07534</name>
</gene>
<dbReference type="Gene3D" id="3.40.140.10">
    <property type="entry name" value="Cytidine Deaminase, domain 2"/>
    <property type="match status" value="1"/>
</dbReference>
<dbReference type="GO" id="GO:0031369">
    <property type="term" value="F:translation initiation factor binding"/>
    <property type="evidence" value="ECO:0007669"/>
    <property type="project" value="TreeGrafter"/>
</dbReference>
<dbReference type="GO" id="GO:0003743">
    <property type="term" value="F:translation initiation factor activity"/>
    <property type="evidence" value="ECO:0007669"/>
    <property type="project" value="TreeGrafter"/>
</dbReference>
<dbReference type="InterPro" id="IPR037518">
    <property type="entry name" value="MPN"/>
</dbReference>
<dbReference type="InterPro" id="IPR000555">
    <property type="entry name" value="JAMM/MPN+_dom"/>
</dbReference>
<evidence type="ECO:0000313" key="3">
    <source>
        <dbReference type="Proteomes" id="UP000007799"/>
    </source>
</evidence>
<dbReference type="InParanoid" id="F2UH16"/>
<dbReference type="GO" id="GO:0071541">
    <property type="term" value="C:eukaryotic translation initiation factor 3 complex, eIF3m"/>
    <property type="evidence" value="ECO:0007669"/>
    <property type="project" value="TreeGrafter"/>
</dbReference>
<dbReference type="SMART" id="SM00232">
    <property type="entry name" value="JAB_MPN"/>
    <property type="match status" value="1"/>
</dbReference>
<dbReference type="PANTHER" id="PTHR10540">
    <property type="entry name" value="EUKARYOTIC TRANSLATION INITIATION FACTOR 3 SUBUNIT F-RELATED"/>
    <property type="match status" value="1"/>
</dbReference>
<dbReference type="EMBL" id="GL832974">
    <property type="protein sequence ID" value="EGD76415.1"/>
    <property type="molecule type" value="Genomic_DNA"/>
</dbReference>
<dbReference type="KEGG" id="sre:PTSG_07534"/>
<dbReference type="AlphaFoldDB" id="F2UH16"/>
<dbReference type="OrthoDB" id="25498at2759"/>
<reference evidence="2" key="1">
    <citation type="submission" date="2009-08" db="EMBL/GenBank/DDBJ databases">
        <title>Annotation of Salpingoeca rosetta.</title>
        <authorList>
            <consortium name="The Broad Institute Genome Sequencing Platform"/>
            <person name="Russ C."/>
            <person name="Cuomo C."/>
            <person name="Burger G."/>
            <person name="Gray M.W."/>
            <person name="Holland P.W.H."/>
            <person name="King N."/>
            <person name="Lang F.B.F."/>
            <person name="Roger A.J."/>
            <person name="Ruiz-Trillo I."/>
            <person name="Young S.K."/>
            <person name="Zeng Q."/>
            <person name="Gargeya S."/>
            <person name="Alvarado L."/>
            <person name="Berlin A."/>
            <person name="Chapman S.B."/>
            <person name="Chen Z."/>
            <person name="Freedman E."/>
            <person name="Gellesch M."/>
            <person name="Goldberg J."/>
            <person name="Griggs A."/>
            <person name="Gujja S."/>
            <person name="Heilman E."/>
            <person name="Heiman D."/>
            <person name="Howarth C."/>
            <person name="Mehta T."/>
            <person name="Neiman D."/>
            <person name="Pearson M."/>
            <person name="Roberts A."/>
            <person name="Saif S."/>
            <person name="Shea T."/>
            <person name="Shenoy N."/>
            <person name="Sisk P."/>
            <person name="Stolte C."/>
            <person name="Sykes S."/>
            <person name="White J."/>
            <person name="Yandava C."/>
            <person name="Haas B."/>
            <person name="Nusbaum C."/>
            <person name="Birren B."/>
        </authorList>
    </citation>
    <scope>NUCLEOTIDE SEQUENCE [LARGE SCALE GENOMIC DNA]</scope>
    <source>
        <strain evidence="2">ATCC 50818</strain>
    </source>
</reference>
<proteinExistence type="predicted"/>
<dbReference type="eggNOG" id="KOG2975">
    <property type="taxonomic scope" value="Eukaryota"/>
</dbReference>
<feature type="domain" description="MPN" evidence="1">
    <location>
        <begin position="14"/>
        <end position="147"/>
    </location>
</feature>